<proteinExistence type="predicted"/>
<sequence length="108" mass="11696">MQQLEQILTFILDHKELIGTFLATLLAIIKLTSWGRAKAAALDAVIGVIERMGAKEVKSGVATKEINLQTAAKDALRHAVTKADPKKKADGLATRVVREVLRGVLPLK</sequence>
<dbReference type="EMBL" id="AP021874">
    <property type="protein sequence ID" value="BBO66328.1"/>
    <property type="molecule type" value="Genomic_DNA"/>
</dbReference>
<protein>
    <submittedName>
        <fullName evidence="1">Uncharacterized protein</fullName>
    </submittedName>
</protein>
<dbReference type="RefSeq" id="WP_155311006.1">
    <property type="nucleotide sequence ID" value="NZ_AP021874.1"/>
</dbReference>
<dbReference type="KEGG" id="dalk:DSCA_02580"/>
<reference evidence="1 2" key="1">
    <citation type="submission" date="2019-11" db="EMBL/GenBank/DDBJ databases">
        <title>Comparative genomics of hydrocarbon-degrading Desulfosarcina strains.</title>
        <authorList>
            <person name="Watanabe M."/>
            <person name="Kojima H."/>
            <person name="Fukui M."/>
        </authorList>
    </citation>
    <scope>NUCLEOTIDE SEQUENCE [LARGE SCALE GENOMIC DNA]</scope>
    <source>
        <strain evidence="1 2">PL12</strain>
    </source>
</reference>
<organism evidence="1 2">
    <name type="scientific">Desulfosarcina alkanivorans</name>
    <dbReference type="NCBI Taxonomy" id="571177"/>
    <lineage>
        <taxon>Bacteria</taxon>
        <taxon>Pseudomonadati</taxon>
        <taxon>Thermodesulfobacteriota</taxon>
        <taxon>Desulfobacteria</taxon>
        <taxon>Desulfobacterales</taxon>
        <taxon>Desulfosarcinaceae</taxon>
        <taxon>Desulfosarcina</taxon>
    </lineage>
</organism>
<accession>A0A5K7YAZ2</accession>
<keyword evidence="2" id="KW-1185">Reference proteome</keyword>
<dbReference type="Proteomes" id="UP000427906">
    <property type="component" value="Chromosome"/>
</dbReference>
<evidence type="ECO:0000313" key="1">
    <source>
        <dbReference type="EMBL" id="BBO66328.1"/>
    </source>
</evidence>
<dbReference type="AlphaFoldDB" id="A0A5K7YAZ2"/>
<dbReference type="OrthoDB" id="5420853at2"/>
<gene>
    <name evidence="1" type="ORF">DSCA_02580</name>
</gene>
<evidence type="ECO:0000313" key="2">
    <source>
        <dbReference type="Proteomes" id="UP000427906"/>
    </source>
</evidence>
<name>A0A5K7YAZ2_9BACT</name>